<dbReference type="GO" id="GO:0017150">
    <property type="term" value="F:tRNA dihydrouridine synthase activity"/>
    <property type="evidence" value="ECO:0007669"/>
    <property type="project" value="InterPro"/>
</dbReference>
<dbReference type="PANTHER" id="PTHR45846:SF1">
    <property type="entry name" value="TRNA-DIHYDROURIDINE(47) SYNTHASE [NAD(P)(+)]-LIKE"/>
    <property type="match status" value="1"/>
</dbReference>
<accession>A0A371RKL0</accession>
<comment type="similarity">
    <text evidence="7">Belongs to the dus family.</text>
</comment>
<dbReference type="GO" id="GO:0003723">
    <property type="term" value="F:RNA binding"/>
    <property type="evidence" value="ECO:0007669"/>
    <property type="project" value="TreeGrafter"/>
</dbReference>
<evidence type="ECO:0000256" key="3">
    <source>
        <dbReference type="ARBA" id="ARBA00022643"/>
    </source>
</evidence>
<evidence type="ECO:0000259" key="10">
    <source>
        <dbReference type="Pfam" id="PF01207"/>
    </source>
</evidence>
<feature type="binding site" evidence="9">
    <location>
        <position position="71"/>
    </location>
    <ligand>
        <name>FMN</name>
        <dbReference type="ChEBI" id="CHEBI:58210"/>
    </ligand>
</feature>
<evidence type="ECO:0000256" key="1">
    <source>
        <dbReference type="ARBA" id="ARBA00001917"/>
    </source>
</evidence>
<dbReference type="InterPro" id="IPR001269">
    <property type="entry name" value="DUS_fam"/>
</dbReference>
<dbReference type="InParanoid" id="A0A371RKL0"/>
<dbReference type="InterPro" id="IPR035587">
    <property type="entry name" value="DUS-like_FMN-bd"/>
</dbReference>
<dbReference type="EC" id="1.3.1.-" evidence="7"/>
<dbReference type="PANTHER" id="PTHR45846">
    <property type="entry name" value="TRNA-DIHYDROURIDINE(47) SYNTHASE [NAD(P)(+)]-LIKE"/>
    <property type="match status" value="1"/>
</dbReference>
<evidence type="ECO:0000256" key="2">
    <source>
        <dbReference type="ARBA" id="ARBA00022630"/>
    </source>
</evidence>
<comment type="caution">
    <text evidence="11">The sequence shown here is derived from an EMBL/GenBank/DDBJ whole genome shotgun (WGS) entry which is preliminary data.</text>
</comment>
<dbReference type="RefSeq" id="WP_116392633.1">
    <property type="nucleotide sequence ID" value="NZ_QUQO01000001.1"/>
</dbReference>
<keyword evidence="6 7" id="KW-0560">Oxidoreductase</keyword>
<evidence type="ECO:0000256" key="6">
    <source>
        <dbReference type="ARBA" id="ARBA00023002"/>
    </source>
</evidence>
<keyword evidence="2 7" id="KW-0285">Flavoprotein</keyword>
<comment type="function">
    <text evidence="7">Catalyzes the synthesis of 5,6-dihydrouridine (D), a modified base found in the D-loop of most tRNAs, via the reduction of the C5-C6 double bond in target uridines.</text>
</comment>
<gene>
    <name evidence="11" type="primary">dusB</name>
    <name evidence="11" type="ORF">DX908_12450</name>
</gene>
<dbReference type="InterPro" id="IPR013785">
    <property type="entry name" value="Aldolase_TIM"/>
</dbReference>
<dbReference type="Gene3D" id="3.20.20.70">
    <property type="entry name" value="Aldolase class I"/>
    <property type="match status" value="1"/>
</dbReference>
<sequence>MIVIGPHILTNPVLLAPMSGISDLPFRRAVAKAGAGMVVSEMVASEDLVRSRADVVLRAATDEAITPNVIQLAGREAQWMEEGARIAEANGADIVDINMGCPARKVTGHLSGSALMRDLDHALTLIEAVIRGTTKPVTLKMRLGWDHDSLNAAELGARAEAAGVKMLTVHGRTRQQFYKGTADWAAVRVVKEAVSIPVIVNGDICDASTAREALRLSGADGVMVGRAAEGRPWLPGALAKALDEGGEMSIPDLASQARQVLDLYKDTLTHYAEGHGRGEEAGVRLAVRTARKHLSGFITHAPAAWEAEERSSLRSQLCRSENPDEVIDILSRLASENQGDISTKAA</sequence>
<dbReference type="InterPro" id="IPR004652">
    <property type="entry name" value="DusB-like"/>
</dbReference>
<evidence type="ECO:0000256" key="8">
    <source>
        <dbReference type="PIRSR" id="PIRSR006621-1"/>
    </source>
</evidence>
<dbReference type="PIRSF" id="PIRSF006621">
    <property type="entry name" value="Dus"/>
    <property type="match status" value="1"/>
</dbReference>
<dbReference type="Pfam" id="PF01207">
    <property type="entry name" value="Dus"/>
    <property type="match status" value="1"/>
</dbReference>
<evidence type="ECO:0000313" key="11">
    <source>
        <dbReference type="EMBL" id="RFB06000.1"/>
    </source>
</evidence>
<dbReference type="FunCoup" id="A0A371RKL0">
    <property type="interactions" value="503"/>
</dbReference>
<evidence type="ECO:0000256" key="5">
    <source>
        <dbReference type="ARBA" id="ARBA00022857"/>
    </source>
</evidence>
<feature type="domain" description="DUS-like FMN-binding" evidence="10">
    <location>
        <begin position="14"/>
        <end position="300"/>
    </location>
</feature>
<dbReference type="PROSITE" id="PS01136">
    <property type="entry name" value="UPF0034"/>
    <property type="match status" value="1"/>
</dbReference>
<comment type="cofactor">
    <cofactor evidence="1 7 9">
        <name>FMN</name>
        <dbReference type="ChEBI" id="CHEBI:58210"/>
    </cofactor>
</comment>
<dbReference type="OrthoDB" id="9764501at2"/>
<keyword evidence="9" id="KW-0547">Nucleotide-binding</keyword>
<feature type="binding site" evidence="9">
    <location>
        <position position="170"/>
    </location>
    <ligand>
        <name>FMN</name>
        <dbReference type="ChEBI" id="CHEBI:58210"/>
    </ligand>
</feature>
<evidence type="ECO:0000256" key="9">
    <source>
        <dbReference type="PIRSR" id="PIRSR006621-2"/>
    </source>
</evidence>
<dbReference type="NCBIfam" id="TIGR00737">
    <property type="entry name" value="nifR3_yhdG"/>
    <property type="match status" value="1"/>
</dbReference>
<dbReference type="EMBL" id="QUQO01000001">
    <property type="protein sequence ID" value="RFB06000.1"/>
    <property type="molecule type" value="Genomic_DNA"/>
</dbReference>
<dbReference type="GO" id="GO:0050660">
    <property type="term" value="F:flavin adenine dinucleotide binding"/>
    <property type="evidence" value="ECO:0007669"/>
    <property type="project" value="InterPro"/>
</dbReference>
<organism evidence="11 12">
    <name type="scientific">Parvularcula marina</name>
    <dbReference type="NCBI Taxonomy" id="2292771"/>
    <lineage>
        <taxon>Bacteria</taxon>
        <taxon>Pseudomonadati</taxon>
        <taxon>Pseudomonadota</taxon>
        <taxon>Alphaproteobacteria</taxon>
        <taxon>Parvularculales</taxon>
        <taxon>Parvularculaceae</taxon>
        <taxon>Parvularcula</taxon>
    </lineage>
</organism>
<protein>
    <recommendedName>
        <fullName evidence="7">tRNA-dihydrouridine synthase</fullName>
        <ecNumber evidence="7">1.3.1.-</ecNumber>
    </recommendedName>
</protein>
<feature type="binding site" evidence="9">
    <location>
        <position position="140"/>
    </location>
    <ligand>
        <name>FMN</name>
        <dbReference type="ChEBI" id="CHEBI:58210"/>
    </ligand>
</feature>
<keyword evidence="5" id="KW-0521">NADP</keyword>
<dbReference type="AlphaFoldDB" id="A0A371RKL0"/>
<reference evidence="11 12" key="1">
    <citation type="submission" date="2018-08" db="EMBL/GenBank/DDBJ databases">
        <title>Parvularcula sp. SM1705, isolated from surface water of the South Sea China.</title>
        <authorList>
            <person name="Sun L."/>
        </authorList>
    </citation>
    <scope>NUCLEOTIDE SEQUENCE [LARGE SCALE GENOMIC DNA]</scope>
    <source>
        <strain evidence="11 12">SM1705</strain>
    </source>
</reference>
<keyword evidence="4 7" id="KW-0819">tRNA processing</keyword>
<keyword evidence="12" id="KW-1185">Reference proteome</keyword>
<dbReference type="InterPro" id="IPR018517">
    <property type="entry name" value="tRNA_hU_synthase_CS"/>
</dbReference>
<dbReference type="SUPFAM" id="SSF51395">
    <property type="entry name" value="FMN-linked oxidoreductases"/>
    <property type="match status" value="1"/>
</dbReference>
<evidence type="ECO:0000256" key="7">
    <source>
        <dbReference type="PIRNR" id="PIRNR006621"/>
    </source>
</evidence>
<proteinExistence type="inferred from homology"/>
<dbReference type="CDD" id="cd02801">
    <property type="entry name" value="DUS_like_FMN"/>
    <property type="match status" value="1"/>
</dbReference>
<dbReference type="Proteomes" id="UP000264589">
    <property type="component" value="Unassembled WGS sequence"/>
</dbReference>
<feature type="binding site" evidence="9">
    <location>
        <begin position="225"/>
        <end position="226"/>
    </location>
    <ligand>
        <name>FMN</name>
        <dbReference type="ChEBI" id="CHEBI:58210"/>
    </ligand>
</feature>
<feature type="active site" description="Proton donor" evidence="8">
    <location>
        <position position="101"/>
    </location>
</feature>
<name>A0A371RKL0_9PROT</name>
<keyword evidence="3 7" id="KW-0288">FMN</keyword>
<evidence type="ECO:0000256" key="4">
    <source>
        <dbReference type="ARBA" id="ARBA00022694"/>
    </source>
</evidence>
<evidence type="ECO:0000313" key="12">
    <source>
        <dbReference type="Proteomes" id="UP000264589"/>
    </source>
</evidence>